<keyword evidence="3 6" id="KW-1133">Transmembrane helix</keyword>
<protein>
    <recommendedName>
        <fullName evidence="9">Tetraspanin</fullName>
    </recommendedName>
</protein>
<dbReference type="Pfam" id="PF00335">
    <property type="entry name" value="Tetraspanin"/>
    <property type="match status" value="1"/>
</dbReference>
<feature type="transmembrane region" description="Helical" evidence="6">
    <location>
        <begin position="248"/>
        <end position="269"/>
    </location>
</feature>
<evidence type="ECO:0008006" key="9">
    <source>
        <dbReference type="Google" id="ProtNLM"/>
    </source>
</evidence>
<evidence type="ECO:0000256" key="1">
    <source>
        <dbReference type="ARBA" id="ARBA00004141"/>
    </source>
</evidence>
<keyword evidence="2 6" id="KW-0812">Transmembrane</keyword>
<gene>
    <name evidence="7" type="ORF">BG006_001334</name>
</gene>
<comment type="caution">
    <text evidence="7">The sequence shown here is derived from an EMBL/GenBank/DDBJ whole genome shotgun (WGS) entry which is preliminary data.</text>
</comment>
<keyword evidence="4 6" id="KW-0472">Membrane</keyword>
<evidence type="ECO:0000313" key="7">
    <source>
        <dbReference type="EMBL" id="KAF9334864.1"/>
    </source>
</evidence>
<dbReference type="AlphaFoldDB" id="A0A9P5SS81"/>
<evidence type="ECO:0000256" key="3">
    <source>
        <dbReference type="ARBA" id="ARBA00022989"/>
    </source>
</evidence>
<evidence type="ECO:0000256" key="6">
    <source>
        <dbReference type="SAM" id="Phobius"/>
    </source>
</evidence>
<accession>A0A9P5SS81</accession>
<name>A0A9P5SS81_9FUNG</name>
<feature type="transmembrane region" description="Helical" evidence="6">
    <location>
        <begin position="153"/>
        <end position="172"/>
    </location>
</feature>
<reference evidence="7" key="1">
    <citation type="journal article" date="2020" name="Fungal Divers.">
        <title>Resolving the Mortierellaceae phylogeny through synthesis of multi-gene phylogenetics and phylogenomics.</title>
        <authorList>
            <person name="Vandepol N."/>
            <person name="Liber J."/>
            <person name="Desiro A."/>
            <person name="Na H."/>
            <person name="Kennedy M."/>
            <person name="Barry K."/>
            <person name="Grigoriev I.V."/>
            <person name="Miller A.N."/>
            <person name="O'Donnell K."/>
            <person name="Stajich J.E."/>
            <person name="Bonito G."/>
        </authorList>
    </citation>
    <scope>NUCLEOTIDE SEQUENCE</scope>
    <source>
        <strain evidence="7">NVP1</strain>
    </source>
</reference>
<feature type="compositionally biased region" description="Polar residues" evidence="5">
    <location>
        <begin position="16"/>
        <end position="26"/>
    </location>
</feature>
<sequence>MGRSDSPSGGKLGTFDGTNTASLSSTHRSRKQLGSEIEPNYNMTESDMTLEGLAERWQSYQALMRKRYAEEPFFKRWTKSKWMLLFSSLLMLGYSAVVLVVVVGYKSERFENAEVAVEFHGTIIYLAMAASIAGIATAAVGLYGIVRENRVWLSWYTFLLWPVFALYVAVGYEAFAGTQSNRRARLQKAWNNTYTREQRLIVQKNLKCCGFQGPSYFGAYDMRCFPMTNLPGCQYKYNQYEYNLLTTFWTYSFSLVPVQLFVMLVALLCSNHVDGMLRSGRPGLKSFKEE</sequence>
<evidence type="ECO:0000256" key="2">
    <source>
        <dbReference type="ARBA" id="ARBA00022692"/>
    </source>
</evidence>
<keyword evidence="8" id="KW-1185">Reference proteome</keyword>
<organism evidence="7 8">
    <name type="scientific">Podila minutissima</name>
    <dbReference type="NCBI Taxonomy" id="64525"/>
    <lineage>
        <taxon>Eukaryota</taxon>
        <taxon>Fungi</taxon>
        <taxon>Fungi incertae sedis</taxon>
        <taxon>Mucoromycota</taxon>
        <taxon>Mortierellomycotina</taxon>
        <taxon>Mortierellomycetes</taxon>
        <taxon>Mortierellales</taxon>
        <taxon>Mortierellaceae</taxon>
        <taxon>Podila</taxon>
    </lineage>
</organism>
<dbReference type="GO" id="GO:0016020">
    <property type="term" value="C:membrane"/>
    <property type="evidence" value="ECO:0007669"/>
    <property type="project" value="UniProtKB-SubCell"/>
</dbReference>
<feature type="transmembrane region" description="Helical" evidence="6">
    <location>
        <begin position="82"/>
        <end position="103"/>
    </location>
</feature>
<proteinExistence type="predicted"/>
<dbReference type="EMBL" id="JAAAUY010000126">
    <property type="protein sequence ID" value="KAF9334864.1"/>
    <property type="molecule type" value="Genomic_DNA"/>
</dbReference>
<evidence type="ECO:0000313" key="8">
    <source>
        <dbReference type="Proteomes" id="UP000696485"/>
    </source>
</evidence>
<feature type="region of interest" description="Disordered" evidence="5">
    <location>
        <begin position="1"/>
        <end position="36"/>
    </location>
</feature>
<evidence type="ECO:0000256" key="4">
    <source>
        <dbReference type="ARBA" id="ARBA00023136"/>
    </source>
</evidence>
<comment type="subcellular location">
    <subcellularLocation>
        <location evidence="1">Membrane</location>
        <topology evidence="1">Multi-pass membrane protein</topology>
    </subcellularLocation>
</comment>
<feature type="transmembrane region" description="Helical" evidence="6">
    <location>
        <begin position="123"/>
        <end position="146"/>
    </location>
</feature>
<dbReference type="InterPro" id="IPR018499">
    <property type="entry name" value="Tetraspanin/Peripherin"/>
</dbReference>
<evidence type="ECO:0000256" key="5">
    <source>
        <dbReference type="SAM" id="MobiDB-lite"/>
    </source>
</evidence>
<dbReference type="Proteomes" id="UP000696485">
    <property type="component" value="Unassembled WGS sequence"/>
</dbReference>